<keyword evidence="5" id="KW-0131">Cell cycle</keyword>
<evidence type="ECO:0000313" key="8">
    <source>
        <dbReference type="Proteomes" id="UP000050794"/>
    </source>
</evidence>
<sequence length="344" mass="38203">MAERKFESGYETSVDCDGRRLQLIEEDKENELDGAHEHPGTSTPVRESAQTDTAETTRSNHLTNPFESHLIESLCTSTLSPSLFSVSKTPKKNGEKSPAKFRWSIDQIAILNPADIEESQADIVQPPDPVFEARVQSAIDKFWSSQKFFVPSPDANIVMSGSSSRTERSPFQYPSSKRPSIYRSGNRNVARMGESPLVRPGVQRVNSPLRRTKEVQTLLTFPHDLDLVKLLGGRFQFNEEEGGAEEGVSEANLSLNSLRRKLFADYDSSFSSKGNDSDSLNATRNSASPEPLKFDEECNIANDEPSEGDYLESDISACDGDTPASSVRRRRMVSPDMSPIRFLS</sequence>
<dbReference type="Pfam" id="PF15280">
    <property type="entry name" value="BORA_N"/>
    <property type="match status" value="1"/>
</dbReference>
<keyword evidence="3" id="KW-0132">Cell division</keyword>
<protein>
    <recommendedName>
        <fullName evidence="2">Protein aurora borealis</fullName>
    </recommendedName>
</protein>
<evidence type="ECO:0000256" key="1">
    <source>
        <dbReference type="ARBA" id="ARBA00010963"/>
    </source>
</evidence>
<feature type="region of interest" description="Disordered" evidence="6">
    <location>
        <begin position="270"/>
        <end position="344"/>
    </location>
</feature>
<reference evidence="9" key="1">
    <citation type="submission" date="2016-06" db="UniProtKB">
        <authorList>
            <consortium name="WormBaseParasite"/>
        </authorList>
    </citation>
    <scope>IDENTIFICATION</scope>
</reference>
<dbReference type="AlphaFoldDB" id="A0A183VB74"/>
<dbReference type="InterPro" id="IPR023252">
    <property type="entry name" value="Aurora_borealis_protein"/>
</dbReference>
<dbReference type="Proteomes" id="UP000050794">
    <property type="component" value="Unassembled WGS sequence"/>
</dbReference>
<evidence type="ECO:0000256" key="3">
    <source>
        <dbReference type="ARBA" id="ARBA00022618"/>
    </source>
</evidence>
<dbReference type="GO" id="GO:0007088">
    <property type="term" value="P:regulation of mitotic nuclear division"/>
    <property type="evidence" value="ECO:0007669"/>
    <property type="project" value="TreeGrafter"/>
</dbReference>
<evidence type="ECO:0000256" key="6">
    <source>
        <dbReference type="SAM" id="MobiDB-lite"/>
    </source>
</evidence>
<dbReference type="GO" id="GO:0005634">
    <property type="term" value="C:nucleus"/>
    <property type="evidence" value="ECO:0007669"/>
    <property type="project" value="TreeGrafter"/>
</dbReference>
<feature type="compositionally biased region" description="Low complexity" evidence="6">
    <location>
        <begin position="270"/>
        <end position="279"/>
    </location>
</feature>
<comment type="similarity">
    <text evidence="1">Belongs to the BORA family.</text>
</comment>
<keyword evidence="8" id="KW-1185">Reference proteome</keyword>
<dbReference type="WBParaSite" id="TCNE_0001799801-mRNA-1">
    <property type="protein sequence ID" value="TCNE_0001799801-mRNA-1"/>
    <property type="gene ID" value="TCNE_0001799801"/>
</dbReference>
<dbReference type="GO" id="GO:0005737">
    <property type="term" value="C:cytoplasm"/>
    <property type="evidence" value="ECO:0007669"/>
    <property type="project" value="TreeGrafter"/>
</dbReference>
<gene>
    <name evidence="7" type="ORF">TCNE_LOCUS17994</name>
</gene>
<dbReference type="PANTHER" id="PTHR14728">
    <property type="entry name" value="PROTEIN AURORA BOREALIS"/>
    <property type="match status" value="1"/>
</dbReference>
<evidence type="ECO:0000313" key="7">
    <source>
        <dbReference type="EMBL" id="VDM49315.1"/>
    </source>
</evidence>
<evidence type="ECO:0000256" key="5">
    <source>
        <dbReference type="ARBA" id="ARBA00023306"/>
    </source>
</evidence>
<feature type="region of interest" description="Disordered" evidence="6">
    <location>
        <begin position="1"/>
        <end position="63"/>
    </location>
</feature>
<evidence type="ECO:0000256" key="4">
    <source>
        <dbReference type="ARBA" id="ARBA00022776"/>
    </source>
</evidence>
<reference evidence="7 8" key="2">
    <citation type="submission" date="2018-11" db="EMBL/GenBank/DDBJ databases">
        <authorList>
            <consortium name="Pathogen Informatics"/>
        </authorList>
    </citation>
    <scope>NUCLEOTIDE SEQUENCE [LARGE SCALE GENOMIC DNA]</scope>
</reference>
<dbReference type="GO" id="GO:0060236">
    <property type="term" value="P:regulation of mitotic spindle organization"/>
    <property type="evidence" value="ECO:0007669"/>
    <property type="project" value="TreeGrafter"/>
</dbReference>
<name>A0A183VB74_TOXCA</name>
<evidence type="ECO:0000256" key="2">
    <source>
        <dbReference type="ARBA" id="ARBA00020055"/>
    </source>
</evidence>
<dbReference type="GO" id="GO:0019901">
    <property type="term" value="F:protein kinase binding"/>
    <property type="evidence" value="ECO:0007669"/>
    <property type="project" value="TreeGrafter"/>
</dbReference>
<feature type="region of interest" description="Disordered" evidence="6">
    <location>
        <begin position="159"/>
        <end position="179"/>
    </location>
</feature>
<proteinExistence type="inferred from homology"/>
<accession>A0A183VB74</accession>
<feature type="compositionally biased region" description="Polar residues" evidence="6">
    <location>
        <begin position="40"/>
        <end position="63"/>
    </location>
</feature>
<dbReference type="PRINTS" id="PR02038">
    <property type="entry name" value="AURORABORA"/>
</dbReference>
<feature type="compositionally biased region" description="Basic and acidic residues" evidence="6">
    <location>
        <begin position="16"/>
        <end position="39"/>
    </location>
</feature>
<dbReference type="PANTHER" id="PTHR14728:SF2">
    <property type="entry name" value="PROTEIN AURORA BOREALIS"/>
    <property type="match status" value="1"/>
</dbReference>
<organism evidence="8 9">
    <name type="scientific">Toxocara canis</name>
    <name type="common">Canine roundworm</name>
    <dbReference type="NCBI Taxonomy" id="6265"/>
    <lineage>
        <taxon>Eukaryota</taxon>
        <taxon>Metazoa</taxon>
        <taxon>Ecdysozoa</taxon>
        <taxon>Nematoda</taxon>
        <taxon>Chromadorea</taxon>
        <taxon>Rhabditida</taxon>
        <taxon>Spirurina</taxon>
        <taxon>Ascaridomorpha</taxon>
        <taxon>Ascaridoidea</taxon>
        <taxon>Toxocaridae</taxon>
        <taxon>Toxocara</taxon>
    </lineage>
</organism>
<keyword evidence="4" id="KW-0498">Mitosis</keyword>
<dbReference type="GO" id="GO:0051301">
    <property type="term" value="P:cell division"/>
    <property type="evidence" value="ECO:0007669"/>
    <property type="project" value="UniProtKB-KW"/>
</dbReference>
<dbReference type="EMBL" id="UYWY01025013">
    <property type="protein sequence ID" value="VDM49315.1"/>
    <property type="molecule type" value="Genomic_DNA"/>
</dbReference>
<evidence type="ECO:0000313" key="9">
    <source>
        <dbReference type="WBParaSite" id="TCNE_0001799801-mRNA-1"/>
    </source>
</evidence>